<dbReference type="Pfam" id="PF10502">
    <property type="entry name" value="Peptidase_S26"/>
    <property type="match status" value="1"/>
</dbReference>
<dbReference type="InterPro" id="IPR019758">
    <property type="entry name" value="Pept_S26A_signal_pept_1_CS"/>
</dbReference>
<dbReference type="PANTHER" id="PTHR43390:SF1">
    <property type="entry name" value="CHLOROPLAST PROCESSING PEPTIDASE"/>
    <property type="match status" value="1"/>
</dbReference>
<dbReference type="Gene3D" id="2.10.109.10">
    <property type="entry name" value="Umud Fragment, subunit A"/>
    <property type="match status" value="1"/>
</dbReference>
<evidence type="ECO:0000256" key="1">
    <source>
        <dbReference type="ARBA" id="ARBA00000677"/>
    </source>
</evidence>
<dbReference type="PRINTS" id="PR00727">
    <property type="entry name" value="LEADERPTASE"/>
</dbReference>
<dbReference type="GO" id="GO:0004252">
    <property type="term" value="F:serine-type endopeptidase activity"/>
    <property type="evidence" value="ECO:0007669"/>
    <property type="project" value="InterPro"/>
</dbReference>
<keyword evidence="7" id="KW-0812">Transmembrane</keyword>
<comment type="similarity">
    <text evidence="3 7">Belongs to the peptidase S26 family.</text>
</comment>
<name>A0A367YQR4_9ACTN</name>
<protein>
    <recommendedName>
        <fullName evidence="4 7">Signal peptidase I</fullName>
        <ecNumber evidence="4 7">3.4.21.89</ecNumber>
    </recommendedName>
</protein>
<dbReference type="EMBL" id="QOUI01000013">
    <property type="protein sequence ID" value="RCK68174.1"/>
    <property type="molecule type" value="Genomic_DNA"/>
</dbReference>
<evidence type="ECO:0000313" key="10">
    <source>
        <dbReference type="EMBL" id="RCK68174.1"/>
    </source>
</evidence>
<dbReference type="GO" id="GO:0009003">
    <property type="term" value="F:signal peptidase activity"/>
    <property type="evidence" value="ECO:0007669"/>
    <property type="project" value="UniProtKB-EC"/>
</dbReference>
<feature type="domain" description="Peptidase S26" evidence="9">
    <location>
        <begin position="35"/>
        <end position="233"/>
    </location>
</feature>
<keyword evidence="7" id="KW-1133">Transmembrane helix</keyword>
<comment type="caution">
    <text evidence="10">The sequence shown here is derived from an EMBL/GenBank/DDBJ whole genome shotgun (WGS) entry which is preliminary data.</text>
</comment>
<dbReference type="AlphaFoldDB" id="A0A367YQR4"/>
<dbReference type="PANTHER" id="PTHR43390">
    <property type="entry name" value="SIGNAL PEPTIDASE I"/>
    <property type="match status" value="1"/>
</dbReference>
<keyword evidence="7" id="KW-0472">Membrane</keyword>
<evidence type="ECO:0000256" key="4">
    <source>
        <dbReference type="ARBA" id="ARBA00013208"/>
    </source>
</evidence>
<dbReference type="SUPFAM" id="SSF51306">
    <property type="entry name" value="LexA/Signal peptidase"/>
    <property type="match status" value="1"/>
</dbReference>
<evidence type="ECO:0000256" key="5">
    <source>
        <dbReference type="ARBA" id="ARBA00022801"/>
    </source>
</evidence>
<organism evidence="10 11">
    <name type="scientific">Desertihabitans brevis</name>
    <dbReference type="NCBI Taxonomy" id="2268447"/>
    <lineage>
        <taxon>Bacteria</taxon>
        <taxon>Bacillati</taxon>
        <taxon>Actinomycetota</taxon>
        <taxon>Actinomycetes</taxon>
        <taxon>Propionibacteriales</taxon>
        <taxon>Propionibacteriaceae</taxon>
        <taxon>Desertihabitans</taxon>
    </lineage>
</organism>
<dbReference type="InterPro" id="IPR036286">
    <property type="entry name" value="LexA/Signal_pep-like_sf"/>
</dbReference>
<evidence type="ECO:0000313" key="11">
    <source>
        <dbReference type="Proteomes" id="UP000252770"/>
    </source>
</evidence>
<dbReference type="NCBIfam" id="TIGR02227">
    <property type="entry name" value="sigpep_I_bact"/>
    <property type="match status" value="1"/>
</dbReference>
<comment type="subcellular location">
    <subcellularLocation>
        <location evidence="2">Cell membrane</location>
        <topology evidence="2">Single-pass type II membrane protein</topology>
    </subcellularLocation>
    <subcellularLocation>
        <location evidence="7">Membrane</location>
        <topology evidence="7">Single-pass type II membrane protein</topology>
    </subcellularLocation>
</comment>
<reference evidence="10 11" key="1">
    <citation type="submission" date="2018-07" db="EMBL/GenBank/DDBJ databases">
        <title>Desertimonas flava gen. nov. sp. nov.</title>
        <authorList>
            <person name="Liu S."/>
        </authorList>
    </citation>
    <scope>NUCLEOTIDE SEQUENCE [LARGE SCALE GENOMIC DNA]</scope>
    <source>
        <strain evidence="10 11">16Sb5-5</strain>
    </source>
</reference>
<dbReference type="PROSITE" id="PS00761">
    <property type="entry name" value="SPASE_I_3"/>
    <property type="match status" value="1"/>
</dbReference>
<sequence length="272" mass="29468">MRRRHDEEVAWVSESRIGEEPPRTGVGRRVGSVVKELLIVVVGAVVVSSLLRAFVAQPFVIPSGSMEDTLQIDDKVVVQKVTDFSRGDVVVFVDPGDWLGPEYEAAERGPAGQVLEFIGILPDTSSNHLIKRVIGMPGDTVHCCDDQGRLSVNGVPLEEEDYLYRGDDGEPVAPADVPFTVVVPRDRIFVMGDHRNDSRDSRCHLADVPAAGGPIGTEAFVPVQNVVGPAFLIAAPFDRFQRLTVPDTFARIPDPAEPAPEQAVIEPEGVSC</sequence>
<dbReference type="InterPro" id="IPR019533">
    <property type="entry name" value="Peptidase_S26"/>
</dbReference>
<dbReference type="GO" id="GO:0006465">
    <property type="term" value="P:signal peptide processing"/>
    <property type="evidence" value="ECO:0007669"/>
    <property type="project" value="InterPro"/>
</dbReference>
<evidence type="ECO:0000256" key="7">
    <source>
        <dbReference type="RuleBase" id="RU362042"/>
    </source>
</evidence>
<accession>A0A367YQR4</accession>
<feature type="active site" evidence="6">
    <location>
        <position position="65"/>
    </location>
</feature>
<keyword evidence="11" id="KW-1185">Reference proteome</keyword>
<evidence type="ECO:0000256" key="2">
    <source>
        <dbReference type="ARBA" id="ARBA00004401"/>
    </source>
</evidence>
<dbReference type="EC" id="3.4.21.89" evidence="4 7"/>
<evidence type="ECO:0000259" key="9">
    <source>
        <dbReference type="Pfam" id="PF10502"/>
    </source>
</evidence>
<proteinExistence type="inferred from homology"/>
<evidence type="ECO:0000256" key="6">
    <source>
        <dbReference type="PIRSR" id="PIRSR600223-1"/>
    </source>
</evidence>
<feature type="transmembrane region" description="Helical" evidence="7">
    <location>
        <begin position="37"/>
        <end position="55"/>
    </location>
</feature>
<feature type="active site" evidence="6">
    <location>
        <position position="131"/>
    </location>
</feature>
<dbReference type="InterPro" id="IPR000223">
    <property type="entry name" value="Pept_S26A_signal_pept_1"/>
</dbReference>
<keyword evidence="7" id="KW-0645">Protease</keyword>
<evidence type="ECO:0000256" key="8">
    <source>
        <dbReference type="SAM" id="MobiDB-lite"/>
    </source>
</evidence>
<keyword evidence="5 7" id="KW-0378">Hydrolase</keyword>
<dbReference type="GO" id="GO:0005886">
    <property type="term" value="C:plasma membrane"/>
    <property type="evidence" value="ECO:0007669"/>
    <property type="project" value="UniProtKB-SubCell"/>
</dbReference>
<feature type="region of interest" description="Disordered" evidence="8">
    <location>
        <begin position="253"/>
        <end position="272"/>
    </location>
</feature>
<dbReference type="Proteomes" id="UP000252770">
    <property type="component" value="Unassembled WGS sequence"/>
</dbReference>
<evidence type="ECO:0000256" key="3">
    <source>
        <dbReference type="ARBA" id="ARBA00009370"/>
    </source>
</evidence>
<gene>
    <name evidence="10" type="primary">lepB</name>
    <name evidence="10" type="ORF">DT076_17465</name>
</gene>
<dbReference type="CDD" id="cd06530">
    <property type="entry name" value="S26_SPase_I"/>
    <property type="match status" value="1"/>
</dbReference>
<comment type="catalytic activity">
    <reaction evidence="1 7">
        <text>Cleavage of hydrophobic, N-terminal signal or leader sequences from secreted and periplasmic proteins.</text>
        <dbReference type="EC" id="3.4.21.89"/>
    </reaction>
</comment>